<dbReference type="PANTHER" id="PTHR22878">
    <property type="entry name" value="DYNEIN HEAVY CHAIN 6, AXONEMAL-LIKE-RELATED"/>
    <property type="match status" value="1"/>
</dbReference>
<dbReference type="Gene3D" id="1.25.40.990">
    <property type="match status" value="1"/>
</dbReference>
<reference evidence="3" key="1">
    <citation type="submission" date="2021-02" db="EMBL/GenBank/DDBJ databases">
        <authorList>
            <person name="Dougan E. K."/>
            <person name="Rhodes N."/>
            <person name="Thang M."/>
            <person name="Chan C."/>
        </authorList>
    </citation>
    <scope>NUCLEOTIDE SEQUENCE</scope>
</reference>
<dbReference type="GO" id="GO:0045505">
    <property type="term" value="F:dynein intermediate chain binding"/>
    <property type="evidence" value="ECO:0007669"/>
    <property type="project" value="InterPro"/>
</dbReference>
<dbReference type="InterPro" id="IPR043136">
    <property type="entry name" value="B30.2/SPRY_sf"/>
</dbReference>
<dbReference type="Pfam" id="PF12780">
    <property type="entry name" value="AAA_8"/>
    <property type="match status" value="1"/>
</dbReference>
<dbReference type="FunFam" id="1.20.920.20:FF:000006">
    <property type="entry name" value="Dynein, axonemal, heavy chain 6"/>
    <property type="match status" value="1"/>
</dbReference>
<dbReference type="Proteomes" id="UP000649617">
    <property type="component" value="Unassembled WGS sequence"/>
</dbReference>
<evidence type="ECO:0000313" key="4">
    <source>
        <dbReference type="Proteomes" id="UP000649617"/>
    </source>
</evidence>
<dbReference type="InterPro" id="IPR024317">
    <property type="entry name" value="Dynein_heavy_chain_D4_dom"/>
</dbReference>
<dbReference type="InterPro" id="IPR001870">
    <property type="entry name" value="B30.2/SPRY"/>
</dbReference>
<dbReference type="Gene3D" id="3.40.50.300">
    <property type="entry name" value="P-loop containing nucleotide triphosphate hydrolases"/>
    <property type="match status" value="2"/>
</dbReference>
<dbReference type="Gene3D" id="2.60.120.920">
    <property type="match status" value="1"/>
</dbReference>
<gene>
    <name evidence="3" type="primary">DNAH7</name>
    <name evidence="3" type="ORF">SPIL2461_LOCUS1543</name>
</gene>
<dbReference type="GO" id="GO:0030286">
    <property type="term" value="C:dynein complex"/>
    <property type="evidence" value="ECO:0007669"/>
    <property type="project" value="InterPro"/>
</dbReference>
<dbReference type="Pfam" id="PF12777">
    <property type="entry name" value="MT"/>
    <property type="match status" value="1"/>
</dbReference>
<feature type="domain" description="B30.2/SPRY" evidence="2">
    <location>
        <begin position="1"/>
        <end position="174"/>
    </location>
</feature>
<dbReference type="SMART" id="SM00449">
    <property type="entry name" value="SPRY"/>
    <property type="match status" value="1"/>
</dbReference>
<dbReference type="InterPro" id="IPR027417">
    <property type="entry name" value="P-loop_NTPase"/>
</dbReference>
<keyword evidence="4" id="KW-1185">Reference proteome</keyword>
<dbReference type="SUPFAM" id="SSF49899">
    <property type="entry name" value="Concanavalin A-like lectins/glucanases"/>
    <property type="match status" value="1"/>
</dbReference>
<evidence type="ECO:0000259" key="2">
    <source>
        <dbReference type="PROSITE" id="PS50188"/>
    </source>
</evidence>
<dbReference type="OrthoDB" id="441057at2759"/>
<dbReference type="PROSITE" id="PS50188">
    <property type="entry name" value="B302_SPRY"/>
    <property type="match status" value="1"/>
</dbReference>
<dbReference type="InterPro" id="IPR026983">
    <property type="entry name" value="DHC"/>
</dbReference>
<dbReference type="GO" id="GO:0007018">
    <property type="term" value="P:microtubule-based movement"/>
    <property type="evidence" value="ECO:0007669"/>
    <property type="project" value="InterPro"/>
</dbReference>
<evidence type="ECO:0000313" key="3">
    <source>
        <dbReference type="EMBL" id="CAE7192748.1"/>
    </source>
</evidence>
<accession>A0A812IXU6</accession>
<dbReference type="InterPro" id="IPR013320">
    <property type="entry name" value="ConA-like_dom_sf"/>
</dbReference>
<comment type="caution">
    <text evidence="3">The sequence shown here is derived from an EMBL/GenBank/DDBJ whole genome shotgun (WGS) entry which is preliminary data.</text>
</comment>
<dbReference type="AlphaFoldDB" id="A0A812IXU6"/>
<dbReference type="Pfam" id="PF12781">
    <property type="entry name" value="AAA_9"/>
    <property type="match status" value="1"/>
</dbReference>
<name>A0A812IXU6_SYMPI</name>
<dbReference type="InterPro" id="IPR035706">
    <property type="entry name" value="AAA_9"/>
</dbReference>
<dbReference type="EMBL" id="CAJNIZ010001514">
    <property type="protein sequence ID" value="CAE7192748.1"/>
    <property type="molecule type" value="Genomic_DNA"/>
</dbReference>
<keyword evidence="1" id="KW-0175">Coiled coil</keyword>
<feature type="coiled-coil region" evidence="1">
    <location>
        <begin position="895"/>
        <end position="957"/>
    </location>
</feature>
<evidence type="ECO:0000256" key="1">
    <source>
        <dbReference type="SAM" id="Coils"/>
    </source>
</evidence>
<dbReference type="Gene3D" id="1.20.920.20">
    <property type="match status" value="1"/>
</dbReference>
<protein>
    <submittedName>
        <fullName evidence="3">DNAH7 protein</fullName>
    </submittedName>
</protein>
<sequence length="1109" mass="123832">MKRRRSAALAGWDPNCKDAEVEVEQDPLTGGCYRVACATTQRAWIGLRGRPGVVTGQYCFEVKVTEGLLRVGWSSSTASLALGTDAEGFGFGGTGKKSHRNKFADYGVPFEAGDVVTCCLDRVLRQISFGVNGVWHGKAFDVPKAWDGIALFPAMCSREAFRATGYFGCPDHPKVPYGCDFWPLGAAYEEDVVESSAGPVPDELPCLEESAERLGARRGRFAKMARVDQDLKLVSNHQPVVRMVPQRSGPLVGRCRALERGYLRDATKLRDPEQIRPLPVLREALQHALSAGRAWSWEAEMLRAIRQDITVQHLDADFLEEVCEVSCLRALANGDWPVFVSCSSTLKKRPRAAELRWLSLLGKPPVLAAALQTMPREDTVSGYVRATLADLSVGLWTRALKRTAPNETAQQAFDVAVKPSAKVQLLCAVCKACPKVQDLTLQQLGIDSLPAGMNFTDGVLDGKEALLQAQEALRTVRRPQQRLDLSWCSWKEAHLLLQTSYVQHVPNLFNAEDKTQILEVSTSAAQAAGCSDPAEVFAFFTEQCRKNLHLVLALSPIGEAFRRRVRMFPAIVNCCTIDWFMEWPEEALRGVASHFLQKVDLSQDVFTGVVEICVRMQESVFELTDRFRREVQRHYYVTPTSYLELINSFKDVLASKRDDVSGAKRRYDDGLEKVISTEEQVKTMSIQLEEMRPVLKQTSAETADLMTVIEHKQEEASATQAIVAKEEEAASQQAEASRTMKEECQADLDKALPALNAALDALKSLKKGDIVEVKNMKSPPEGVITVSKALCWMFDVKPKKVTAEDGRTKIDDYWEPSKKSLWGDPKMLDRLLGYDKDHIPVEVIEKLKPLEDDPEFDPEVIQKASTAAKGICKWVRAMIVYDGVAKVVGPKKEALAQAESELAKVMGVLNEKKAELKAVQDNVSQLLADFEAARKRKDELAVEVEDCSKRLVRAEKLISGLGGEKTRWIESSKRLGEQYTNLTGDVLIGSGIIAYLGTFTGRYRVDTVKSWVQLMKENQLPSAQEFSLRTVLGDEVQIRQWVIDKLPNDQVSVENAIIIQRSRRWPLMIDPQLQANQWVRKTFAGRGEQLRILRLTQNYARELEGLRST</sequence>
<dbReference type="PANTHER" id="PTHR22878:SF70">
    <property type="entry name" value="DYNEIN HEAVY CHAIN 2, AXONEMAL"/>
    <property type="match status" value="1"/>
</dbReference>
<dbReference type="InterPro" id="IPR003877">
    <property type="entry name" value="SPRY_dom"/>
</dbReference>
<dbReference type="GO" id="GO:0051959">
    <property type="term" value="F:dynein light intermediate chain binding"/>
    <property type="evidence" value="ECO:0007669"/>
    <property type="project" value="InterPro"/>
</dbReference>
<organism evidence="3 4">
    <name type="scientific">Symbiodinium pilosum</name>
    <name type="common">Dinoflagellate</name>
    <dbReference type="NCBI Taxonomy" id="2952"/>
    <lineage>
        <taxon>Eukaryota</taxon>
        <taxon>Sar</taxon>
        <taxon>Alveolata</taxon>
        <taxon>Dinophyceae</taxon>
        <taxon>Suessiales</taxon>
        <taxon>Symbiodiniaceae</taxon>
        <taxon>Symbiodinium</taxon>
    </lineage>
</organism>
<dbReference type="InterPro" id="IPR024743">
    <property type="entry name" value="Dynein_HC_stalk"/>
</dbReference>
<proteinExistence type="predicted"/>
<dbReference type="Pfam" id="PF00622">
    <property type="entry name" value="SPRY"/>
    <property type="match status" value="1"/>
</dbReference>
<dbReference type="SUPFAM" id="SSF52540">
    <property type="entry name" value="P-loop containing nucleoside triphosphate hydrolases"/>
    <property type="match status" value="1"/>
</dbReference>